<dbReference type="AlphaFoldDB" id="A0AAW1I7D6"/>
<reference evidence="1" key="1">
    <citation type="submission" date="2024-03" db="EMBL/GenBank/DDBJ databases">
        <title>WGS assembly of Saponaria officinalis var. Norfolk2.</title>
        <authorList>
            <person name="Jenkins J."/>
            <person name="Shu S."/>
            <person name="Grimwood J."/>
            <person name="Barry K."/>
            <person name="Goodstein D."/>
            <person name="Schmutz J."/>
            <person name="Leebens-Mack J."/>
            <person name="Osbourn A."/>
        </authorList>
    </citation>
    <scope>NUCLEOTIDE SEQUENCE [LARGE SCALE GENOMIC DNA]</scope>
    <source>
        <strain evidence="1">JIC</strain>
    </source>
</reference>
<name>A0AAW1I7D6_SAPOF</name>
<keyword evidence="2" id="KW-1185">Reference proteome</keyword>
<dbReference type="InterPro" id="IPR036691">
    <property type="entry name" value="Endo/exonu/phosph_ase_sf"/>
</dbReference>
<protein>
    <recommendedName>
        <fullName evidence="3">Endonuclease/exonuclease/phosphatase domain-containing protein</fullName>
    </recommendedName>
</protein>
<proteinExistence type="predicted"/>
<gene>
    <name evidence="1" type="ORF">RND81_10G239800</name>
</gene>
<evidence type="ECO:0000313" key="2">
    <source>
        <dbReference type="Proteomes" id="UP001443914"/>
    </source>
</evidence>
<evidence type="ECO:0000313" key="1">
    <source>
        <dbReference type="EMBL" id="KAK9684883.1"/>
    </source>
</evidence>
<dbReference type="Proteomes" id="UP001443914">
    <property type="component" value="Unassembled WGS sequence"/>
</dbReference>
<organism evidence="1 2">
    <name type="scientific">Saponaria officinalis</name>
    <name type="common">Common soapwort</name>
    <name type="synonym">Lychnis saponaria</name>
    <dbReference type="NCBI Taxonomy" id="3572"/>
    <lineage>
        <taxon>Eukaryota</taxon>
        <taxon>Viridiplantae</taxon>
        <taxon>Streptophyta</taxon>
        <taxon>Embryophyta</taxon>
        <taxon>Tracheophyta</taxon>
        <taxon>Spermatophyta</taxon>
        <taxon>Magnoliopsida</taxon>
        <taxon>eudicotyledons</taxon>
        <taxon>Gunneridae</taxon>
        <taxon>Pentapetalae</taxon>
        <taxon>Caryophyllales</taxon>
        <taxon>Caryophyllaceae</taxon>
        <taxon>Caryophylleae</taxon>
        <taxon>Saponaria</taxon>
    </lineage>
</organism>
<sequence>MVAKVIQKHLRKYSVICNYDWHRNGRIWVIWNPITVAVLPIETAAQFVHCQITHHVSRALVQATFFYASNDGQVRRDLWDALCRLSYVPRDWLVLGDFNVVRSTEERAFPSASVNFLPPGISDHSPVMVTLLETQRFRKRFSFLNCWTRDPSYMDNLQRVWNSPTSGSAMFSFFFKLRKVRLMLMTLHRSNYTNIRRRVEQARDNLEGCQLQLQKSPLNADLIDEERSYLENYLKLRRAEISILT</sequence>
<evidence type="ECO:0008006" key="3">
    <source>
        <dbReference type="Google" id="ProtNLM"/>
    </source>
</evidence>
<dbReference type="Gene3D" id="3.60.10.10">
    <property type="entry name" value="Endonuclease/exonuclease/phosphatase"/>
    <property type="match status" value="1"/>
</dbReference>
<dbReference type="EMBL" id="JBDFQZ010000010">
    <property type="protein sequence ID" value="KAK9684883.1"/>
    <property type="molecule type" value="Genomic_DNA"/>
</dbReference>
<accession>A0AAW1I7D6</accession>
<comment type="caution">
    <text evidence="1">The sequence shown here is derived from an EMBL/GenBank/DDBJ whole genome shotgun (WGS) entry which is preliminary data.</text>
</comment>
<dbReference type="SUPFAM" id="SSF56219">
    <property type="entry name" value="DNase I-like"/>
    <property type="match status" value="1"/>
</dbReference>